<dbReference type="InterPro" id="IPR024420">
    <property type="entry name" value="TRAPP_III_complex_Trs85"/>
</dbReference>
<sequence length="1347" mass="150689">MPKASLAQKKDFVAKALCPRLLVCSSSALDNLLHVNNFDTFAELLAPFGQDVSAQITVQDGQGAPYFLDKINVKFITDFSIQKPHAVGGPEVDEMVISSVLDNIDKQMPEFLTETGIDMEAVKSEEPIGWAPWYTLFRQQWVNDMQASEHESFMHPVACLLVASSTDTDPVWTLKELQNSAEVMRVRENSFSGNSVMFYYMLVHDERDTGAMATVDYKFDLLRKALGQNCALLRLNSNTNLIGDDSEQSKVSNVWRGNLAATYPTSPLPDKQYGQMMTMRDVAALKDCVKQVMVRSVVPHMQYMIRLLSDQTANQRRGITGRLFSAGRRYFGTTTRNINTFVGVDGDVCFKYDSPEAMMRKLADYSFMLKDFRFAQSVYQVARRDFQSEKAWKCYAGAQEMVGLCKLMWEVQAARSEFDTNFDDAISMYMHKTHQPQVYLAMRCVIMYYEMLKHHKMYAYAPQALARAPASLPSLYAVMNEQAAYAFMKMAPQPEMRKFSFYAMIAGQAYQKAGMGELAHRCFRMVRLTLSARRPLPRHDDDDEEEPSEQPAKSSSLARSNWAAIDAFVNHELGRQSVAAQSYDEAFQYFLALMGNDRVPPPLQSKYLQELLQLFLESGDQSTAHDNIELPLPVIDPRMARIIMSPELEGEDGVWEWRFDGTMPQIVDGGKRCCSVGESVAVLLMVSNPLTIGVTLNNFTLDCRFSGDDSGDGSTAAFDVSTVGSVALEGGQMAMVTVNIVVHRPGKLTIEGAKYLLCDILPSFKSLKLPGRRLNDTKEQRSSIAYAPDTALEFTIDPHLPCLSISLEDLPDTLMSGSMHLSKVRIENTGDQACQGILLWQSHPSFFDIRSPMLDSDGASVPDMYPTKETSEPVEHKTVSNTLRDSSTLALVGANSGSDGYFLPPTSLDPGHSFTVPIWVRGDRVGAHTLTLFIGASNDLIPEPPVTLVCNRTNASHTLRSRRYDLDLVVTPSLRINAFVRASARAPSERLLGVEIENLQSDVAMHISQTTCVSGHYQLEPLAKSTETAIGPQQTLSLMYRARPVRDVSEHRPESFALGALQQFIYSAEKPEKEPVPIALTYSTDKMGDTQIDCTESPLHSYMQRTRAHWRRTMLRSEFPLIGARYLPAIFPLYGSFSIDFALFWHTPDKSHRGHHSVTGIDLGMPQDYLKEALVPPAQGIARTLLAESMQERSALVQSIAARPMRRSERPLDVGFTVGEIQQTGDLRTAKVQIRIRNHSWRFQYRLSLELISPIDLDEYVSADVRLDYTGSRSAWAWVGTTQFDRTIDKHGEIQIDAEFACSMPGAIDIAIWQLEAEAVDAAADTQFASQDTRCVVQPTQPFFVLV</sequence>
<feature type="domain" description="TPPC8 first Ig-like" evidence="2">
    <location>
        <begin position="671"/>
        <end position="815"/>
    </location>
</feature>
<dbReference type="Pfam" id="PF12739">
    <property type="entry name" value="TRAPPC-Trs85"/>
    <property type="match status" value="1"/>
</dbReference>
<evidence type="ECO:0000256" key="1">
    <source>
        <dbReference type="SAM" id="MobiDB-lite"/>
    </source>
</evidence>
<dbReference type="Proteomes" id="UP000193922">
    <property type="component" value="Unassembled WGS sequence"/>
</dbReference>
<dbReference type="RefSeq" id="XP_040743296.1">
    <property type="nucleotide sequence ID" value="XM_040883699.1"/>
</dbReference>
<dbReference type="PANTHER" id="PTHR12975">
    <property type="entry name" value="TRANSPORT PROTEIN TRAPP"/>
    <property type="match status" value="1"/>
</dbReference>
<protein>
    <recommendedName>
        <fullName evidence="2">TPPC8 first Ig-like domain-containing protein</fullName>
    </recommendedName>
</protein>
<evidence type="ECO:0000313" key="4">
    <source>
        <dbReference type="Proteomes" id="UP000193922"/>
    </source>
</evidence>
<dbReference type="InterPro" id="IPR058541">
    <property type="entry name" value="Ig_TPPC8_1st"/>
</dbReference>
<dbReference type="GeneID" id="63800347"/>
<organism evidence="3 4">
    <name type="scientific">Linderina pennispora</name>
    <dbReference type="NCBI Taxonomy" id="61395"/>
    <lineage>
        <taxon>Eukaryota</taxon>
        <taxon>Fungi</taxon>
        <taxon>Fungi incertae sedis</taxon>
        <taxon>Zoopagomycota</taxon>
        <taxon>Kickxellomycotina</taxon>
        <taxon>Kickxellomycetes</taxon>
        <taxon>Kickxellales</taxon>
        <taxon>Kickxellaceae</taxon>
        <taxon>Linderina</taxon>
    </lineage>
</organism>
<dbReference type="EMBL" id="MCFD01000007">
    <property type="protein sequence ID" value="ORX69608.1"/>
    <property type="molecule type" value="Genomic_DNA"/>
</dbReference>
<accession>A0A1Y1W8E1</accession>
<gene>
    <name evidence="3" type="ORF">DL89DRAFT_163671</name>
</gene>
<reference evidence="3 4" key="1">
    <citation type="submission" date="2016-07" db="EMBL/GenBank/DDBJ databases">
        <title>Pervasive Adenine N6-methylation of Active Genes in Fungi.</title>
        <authorList>
            <consortium name="DOE Joint Genome Institute"/>
            <person name="Mondo S.J."/>
            <person name="Dannebaum R.O."/>
            <person name="Kuo R.C."/>
            <person name="Labutti K."/>
            <person name="Haridas S."/>
            <person name="Kuo A."/>
            <person name="Salamov A."/>
            <person name="Ahrendt S.R."/>
            <person name="Lipzen A."/>
            <person name="Sullivan W."/>
            <person name="Andreopoulos W.B."/>
            <person name="Clum A."/>
            <person name="Lindquist E."/>
            <person name="Daum C."/>
            <person name="Ramamoorthy G.K."/>
            <person name="Gryganskyi A."/>
            <person name="Culley D."/>
            <person name="Magnuson J.K."/>
            <person name="James T.Y."/>
            <person name="O'Malley M.A."/>
            <person name="Stajich J.E."/>
            <person name="Spatafora J.W."/>
            <person name="Visel A."/>
            <person name="Grigoriev I.V."/>
        </authorList>
    </citation>
    <scope>NUCLEOTIDE SEQUENCE [LARGE SCALE GENOMIC DNA]</scope>
    <source>
        <strain evidence="3 4">ATCC 12442</strain>
    </source>
</reference>
<comment type="caution">
    <text evidence="3">The sequence shown here is derived from an EMBL/GenBank/DDBJ whole genome shotgun (WGS) entry which is preliminary data.</text>
</comment>
<feature type="region of interest" description="Disordered" evidence="1">
    <location>
        <begin position="534"/>
        <end position="558"/>
    </location>
</feature>
<dbReference type="Pfam" id="PF24545">
    <property type="entry name" value="Ig_TPPC8_1st"/>
    <property type="match status" value="1"/>
</dbReference>
<name>A0A1Y1W8E1_9FUNG</name>
<evidence type="ECO:0000313" key="3">
    <source>
        <dbReference type="EMBL" id="ORX69608.1"/>
    </source>
</evidence>
<dbReference type="STRING" id="61395.A0A1Y1W8E1"/>
<dbReference type="PANTHER" id="PTHR12975:SF6">
    <property type="entry name" value="TRAFFICKING PROTEIN PARTICLE COMPLEX SUBUNIT 8"/>
    <property type="match status" value="1"/>
</dbReference>
<evidence type="ECO:0000259" key="2">
    <source>
        <dbReference type="Pfam" id="PF24545"/>
    </source>
</evidence>
<dbReference type="GO" id="GO:1990072">
    <property type="term" value="C:TRAPPIII protein complex"/>
    <property type="evidence" value="ECO:0007669"/>
    <property type="project" value="TreeGrafter"/>
</dbReference>
<keyword evidence="4" id="KW-1185">Reference proteome</keyword>
<dbReference type="OrthoDB" id="437922at2759"/>
<proteinExistence type="predicted"/>